<dbReference type="Ensembl" id="ENSHHUT00000030594.1">
    <property type="protein sequence ID" value="ENSHHUP00000029372.1"/>
    <property type="gene ID" value="ENSHHUG00000018696.1"/>
</dbReference>
<evidence type="ECO:0000256" key="1">
    <source>
        <dbReference type="ARBA" id="ARBA00004123"/>
    </source>
</evidence>
<evidence type="ECO:0000256" key="3">
    <source>
        <dbReference type="ARBA" id="ARBA00023242"/>
    </source>
</evidence>
<feature type="compositionally biased region" description="Low complexity" evidence="5">
    <location>
        <begin position="177"/>
        <end position="188"/>
    </location>
</feature>
<dbReference type="InterPro" id="IPR022783">
    <property type="entry name" value="GCFC_dom"/>
</dbReference>
<feature type="region of interest" description="Disordered" evidence="5">
    <location>
        <begin position="500"/>
        <end position="543"/>
    </location>
</feature>
<evidence type="ECO:0000313" key="8">
    <source>
        <dbReference type="Proteomes" id="UP000314982"/>
    </source>
</evidence>
<evidence type="ECO:0000256" key="4">
    <source>
        <dbReference type="SAM" id="Coils"/>
    </source>
</evidence>
<dbReference type="PANTHER" id="PTHR12214:SF2">
    <property type="entry name" value="PAX3- AND PAX7-BINDING PROTEIN 1"/>
    <property type="match status" value="1"/>
</dbReference>
<keyword evidence="3" id="KW-0539">Nucleus</keyword>
<dbReference type="AlphaFoldDB" id="A0A4W5LTT1"/>
<reference evidence="7" key="3">
    <citation type="submission" date="2025-09" db="UniProtKB">
        <authorList>
            <consortium name="Ensembl"/>
        </authorList>
    </citation>
    <scope>IDENTIFICATION</scope>
</reference>
<dbReference type="GeneTree" id="ENSGT00390000000455"/>
<feature type="region of interest" description="Disordered" evidence="5">
    <location>
        <begin position="1"/>
        <end position="90"/>
    </location>
</feature>
<dbReference type="Pfam" id="PF07842">
    <property type="entry name" value="GCFC"/>
    <property type="match status" value="1"/>
</dbReference>
<dbReference type="PANTHER" id="PTHR12214">
    <property type="entry name" value="GC-RICH SEQUENCE DNA-BINDING FACTOR"/>
    <property type="match status" value="1"/>
</dbReference>
<feature type="compositionally biased region" description="Acidic residues" evidence="5">
    <location>
        <begin position="231"/>
        <end position="245"/>
    </location>
</feature>
<sequence length="810" mass="91402">MFKKAKRSNLRRRNESDEDDKEESQPALPPCGPLADDTPVLDAPATDTFSGVGTDVHHGNGFQPKATKKDKKTRDSGAAPKASLLSFDDDEDEAEVFRVKKSNHSKKIVKQLKKEYKEDLEKVCYVKQEANTDVWSQPLASIKEEPASRAGSEQGEEEMEVDSTDEQEPKIHTGAFSNTSTLSTLSNLRPGEIPDAAFIHAARKRRQMARELGGDAPLVETDTPKKRLVREEEEEGDGSDDEDEDEKRISFSGVKNKSQRTRIAEEIGIEGSDDEALDTGGQDEEVSRWEQEQIRKGISIPQVQSCQPEDSLYYQSSSYDRQQPYSSTYGLPYSYSSKPEGCTLVYSAPGGDLSPVTTDLVKTRLRDRYLTDPMRVGHDANAKRYDQIQEELDAAQNTIHRLEGSSNDDAEQYKFLQEMRGYVRDLLECFGEKVPSVVELEGAMHQLLRQRACRLVQRRQDDIKDESAEFASLSSKAVMAPNLMSLDSFGRDRTVYQEHARQRRIAEREARRTRRRQAREQNGKRAEHREGLSSDDEETSTDLTSYDLERGTFRPFYLSPSGPSTSHLHYVWETIPLTALMNFLRSPSVSLFLSAVLAEQVWDPLSSSQTTRLVSFVTRLLKGYPTVLNGENRNTQEFLKTIVLRTRRTLDDDVFLPLYPKNVLENKNSGPYLFFQRQFWSCVKLLGNILQWSGVLSGSTVRELALDSTLNRYILSALQNAEAGADSILKSQRVVECFPAQWFVGLKGQQTLPQLEPFCRYLTHLASALLRGSLGGSDIDKRNAKYVIACYKGFIKSSLHQFMPAPCTSL</sequence>
<dbReference type="GO" id="GO:0000390">
    <property type="term" value="P:spliceosomal complex disassembly"/>
    <property type="evidence" value="ECO:0007669"/>
    <property type="project" value="InterPro"/>
</dbReference>
<evidence type="ECO:0000313" key="7">
    <source>
        <dbReference type="Ensembl" id="ENSHHUP00000029372.1"/>
    </source>
</evidence>
<dbReference type="Proteomes" id="UP000314982">
    <property type="component" value="Unassembled WGS sequence"/>
</dbReference>
<feature type="compositionally biased region" description="Acidic residues" evidence="5">
    <location>
        <begin position="267"/>
        <end position="284"/>
    </location>
</feature>
<dbReference type="InterPro" id="IPR028211">
    <property type="entry name" value="Ntr2"/>
</dbReference>
<feature type="region of interest" description="Disordered" evidence="5">
    <location>
        <begin position="137"/>
        <end position="189"/>
    </location>
</feature>
<evidence type="ECO:0000256" key="2">
    <source>
        <dbReference type="ARBA" id="ARBA00010801"/>
    </source>
</evidence>
<feature type="compositionally biased region" description="Basic and acidic residues" evidence="5">
    <location>
        <begin position="500"/>
        <end position="510"/>
    </location>
</feature>
<dbReference type="InterPro" id="IPR012890">
    <property type="entry name" value="GCFC2-like"/>
</dbReference>
<feature type="coiled-coil region" evidence="4">
    <location>
        <begin position="378"/>
        <end position="405"/>
    </location>
</feature>
<dbReference type="GO" id="GO:0003677">
    <property type="term" value="F:DNA binding"/>
    <property type="evidence" value="ECO:0007669"/>
    <property type="project" value="InterPro"/>
</dbReference>
<comment type="similarity">
    <text evidence="2">Belongs to the GCF family.</text>
</comment>
<dbReference type="STRING" id="62062.ENSHHUP00000029372"/>
<feature type="compositionally biased region" description="Basic residues" evidence="5">
    <location>
        <begin position="1"/>
        <end position="11"/>
    </location>
</feature>
<comment type="subcellular location">
    <subcellularLocation>
        <location evidence="1">Nucleus</location>
    </subcellularLocation>
</comment>
<feature type="compositionally biased region" description="Acidic residues" evidence="5">
    <location>
        <begin position="154"/>
        <end position="166"/>
    </location>
</feature>
<feature type="compositionally biased region" description="Basic and acidic residues" evidence="5">
    <location>
        <begin position="518"/>
        <end position="532"/>
    </location>
</feature>
<proteinExistence type="inferred from homology"/>
<keyword evidence="8" id="KW-1185">Reference proteome</keyword>
<keyword evidence="4" id="KW-0175">Coiled coil</keyword>
<accession>A0A4W5LTT1</accession>
<dbReference type="Pfam" id="PF15458">
    <property type="entry name" value="NTR2"/>
    <property type="match status" value="1"/>
</dbReference>
<evidence type="ECO:0000259" key="6">
    <source>
        <dbReference type="Pfam" id="PF07842"/>
    </source>
</evidence>
<feature type="domain" description="GCF C-terminal" evidence="6">
    <location>
        <begin position="599"/>
        <end position="713"/>
    </location>
</feature>
<dbReference type="GO" id="GO:0045944">
    <property type="term" value="P:positive regulation of transcription by RNA polymerase II"/>
    <property type="evidence" value="ECO:0007669"/>
    <property type="project" value="TreeGrafter"/>
</dbReference>
<organism evidence="7 8">
    <name type="scientific">Hucho hucho</name>
    <name type="common">huchen</name>
    <dbReference type="NCBI Taxonomy" id="62062"/>
    <lineage>
        <taxon>Eukaryota</taxon>
        <taxon>Metazoa</taxon>
        <taxon>Chordata</taxon>
        <taxon>Craniata</taxon>
        <taxon>Vertebrata</taxon>
        <taxon>Euteleostomi</taxon>
        <taxon>Actinopterygii</taxon>
        <taxon>Neopterygii</taxon>
        <taxon>Teleostei</taxon>
        <taxon>Protacanthopterygii</taxon>
        <taxon>Salmoniformes</taxon>
        <taxon>Salmonidae</taxon>
        <taxon>Salmoninae</taxon>
        <taxon>Hucho</taxon>
    </lineage>
</organism>
<feature type="region of interest" description="Disordered" evidence="5">
    <location>
        <begin position="203"/>
        <end position="291"/>
    </location>
</feature>
<dbReference type="GO" id="GO:0071008">
    <property type="term" value="C:U2-type post-mRNA release spliceosomal complex"/>
    <property type="evidence" value="ECO:0007669"/>
    <property type="project" value="InterPro"/>
</dbReference>
<reference evidence="7" key="2">
    <citation type="submission" date="2025-08" db="UniProtKB">
        <authorList>
            <consortium name="Ensembl"/>
        </authorList>
    </citation>
    <scope>IDENTIFICATION</scope>
</reference>
<reference evidence="8" key="1">
    <citation type="submission" date="2018-06" db="EMBL/GenBank/DDBJ databases">
        <title>Genome assembly of Danube salmon.</title>
        <authorList>
            <person name="Macqueen D.J."/>
            <person name="Gundappa M.K."/>
        </authorList>
    </citation>
    <scope>NUCLEOTIDE SEQUENCE [LARGE SCALE GENOMIC DNA]</scope>
</reference>
<protein>
    <submittedName>
        <fullName evidence="7">PAX3 and PAX7 binding protein 1</fullName>
    </submittedName>
</protein>
<evidence type="ECO:0000256" key="5">
    <source>
        <dbReference type="SAM" id="MobiDB-lite"/>
    </source>
</evidence>
<name>A0A4W5LTT1_9TELE</name>